<protein>
    <submittedName>
        <fullName evidence="1">Polynucleotide kinase 3 phosphatase</fullName>
    </submittedName>
</protein>
<dbReference type="GO" id="GO:0046403">
    <property type="term" value="F:polynucleotide 3'-phosphatase activity"/>
    <property type="evidence" value="ECO:0007669"/>
    <property type="project" value="TreeGrafter"/>
</dbReference>
<dbReference type="GeneID" id="39875863"/>
<dbReference type="GO" id="GO:0003690">
    <property type="term" value="F:double-stranded DNA binding"/>
    <property type="evidence" value="ECO:0007669"/>
    <property type="project" value="TreeGrafter"/>
</dbReference>
<dbReference type="Gene3D" id="3.40.50.300">
    <property type="entry name" value="P-loop containing nucleotide triphosphate hydrolases"/>
    <property type="match status" value="1"/>
</dbReference>
<keyword evidence="2" id="KW-1185">Reference proteome</keyword>
<dbReference type="InterPro" id="IPR023214">
    <property type="entry name" value="HAD_sf"/>
</dbReference>
<dbReference type="RefSeq" id="XP_028868336.1">
    <property type="nucleotide sequence ID" value="XM_029012503.1"/>
</dbReference>
<dbReference type="OrthoDB" id="19045at2759"/>
<dbReference type="NCBIfam" id="TIGR01662">
    <property type="entry name" value="HAD-SF-IIIA"/>
    <property type="match status" value="1"/>
</dbReference>
<dbReference type="PANTHER" id="PTHR12083">
    <property type="entry name" value="BIFUNCTIONAL POLYNUCLEOTIDE PHOSPHATASE/KINASE"/>
    <property type="match status" value="1"/>
</dbReference>
<dbReference type="EMBL" id="BDSA01000004">
    <property type="protein sequence ID" value="GBE62093.1"/>
    <property type="molecule type" value="Genomic_DNA"/>
</dbReference>
<dbReference type="InterPro" id="IPR006549">
    <property type="entry name" value="HAD-SF_hydro_IIIA"/>
</dbReference>
<dbReference type="InterPro" id="IPR013954">
    <property type="entry name" value="PNK3P"/>
</dbReference>
<dbReference type="Pfam" id="PF13671">
    <property type="entry name" value="AAA_33"/>
    <property type="match status" value="1"/>
</dbReference>
<keyword evidence="1" id="KW-0808">Transferase</keyword>
<dbReference type="GO" id="GO:0046404">
    <property type="term" value="F:ATP-dependent polydeoxyribonucleotide 5'-hydroxyl-kinase activity"/>
    <property type="evidence" value="ECO:0007669"/>
    <property type="project" value="TreeGrafter"/>
</dbReference>
<dbReference type="Gene3D" id="3.40.50.1000">
    <property type="entry name" value="HAD superfamily/HAD-like"/>
    <property type="match status" value="1"/>
</dbReference>
<dbReference type="VEuPathDB" id="PiroplasmaDB:BOVATA_035860"/>
<proteinExistence type="predicted"/>
<dbReference type="SUPFAM" id="SSF52540">
    <property type="entry name" value="P-loop containing nucleoside triphosphate hydrolases"/>
    <property type="match status" value="1"/>
</dbReference>
<dbReference type="SUPFAM" id="SSF56784">
    <property type="entry name" value="HAD-like"/>
    <property type="match status" value="1"/>
</dbReference>
<accession>A0A2H6KGG9</accession>
<reference evidence="1 2" key="1">
    <citation type="journal article" date="2017" name="BMC Genomics">
        <title>Whole-genome assembly of Babesia ovata and comparative genomics between closely related pathogens.</title>
        <authorList>
            <person name="Yamagishi J."/>
            <person name="Asada M."/>
            <person name="Hakimi H."/>
            <person name="Tanaka T.Q."/>
            <person name="Sugimoto C."/>
            <person name="Kawazu S."/>
        </authorList>
    </citation>
    <scope>NUCLEOTIDE SEQUENCE [LARGE SCALE GENOMIC DNA]</scope>
    <source>
        <strain evidence="1 2">Miyake</strain>
    </source>
</reference>
<dbReference type="InterPro" id="IPR027417">
    <property type="entry name" value="P-loop_NTPase"/>
</dbReference>
<sequence length="448" mass="50979">MVLEYFEYPPQWKQHDGVLYQRYGDPKPSSKLAMFDMDNTLMLTPSTLVPDLVKGRKPWINKPAIPNDFILYNTNVKQKLQQEIADGKAIVICSNQSQLFEAPRVSKLIFVRIQLLLNELDIPLYILLGFKRDLCRKPGPGMLTFYEEHLNNGIKVDRANSFYVGDAAGRVWTDELLDAHCERVMALLKAEDFSNRHYVRRDRNFNDEPVDANAIIAKLKPSSLRNKFESDFSDCDLKYALNNNIGFYTPEEYFANHPSMPLTVDFDPKKIGTNPAPLDVADGMVILVGPPSGGKTFLCGNKFASFTRISEDELRTRDACLRYASKCLQKGENVIIDGTNATAEERRDYIALSRTAGVKCTVVFLDVSVNFAFHFLRYRKVSCAIGAILIIFQLVDPQKHAHLSQNVVRTYFKQLQPPDESEGFDRLLRITDETFPVQHTPVSQMHLP</sequence>
<dbReference type="Pfam" id="PF08645">
    <property type="entry name" value="PNK3P"/>
    <property type="match status" value="1"/>
</dbReference>
<gene>
    <name evidence="1" type="ORF">BOVATA_035860</name>
</gene>
<comment type="caution">
    <text evidence="1">The sequence shown here is derived from an EMBL/GenBank/DDBJ whole genome shotgun (WGS) entry which is preliminary data.</text>
</comment>
<dbReference type="InterPro" id="IPR036412">
    <property type="entry name" value="HAD-like_sf"/>
</dbReference>
<name>A0A2H6KGG9_9APIC</name>
<dbReference type="PANTHER" id="PTHR12083:SF9">
    <property type="entry name" value="BIFUNCTIONAL POLYNUCLEOTIDE PHOSPHATASE_KINASE"/>
    <property type="match status" value="1"/>
</dbReference>
<dbReference type="GO" id="GO:0006281">
    <property type="term" value="P:DNA repair"/>
    <property type="evidence" value="ECO:0007669"/>
    <property type="project" value="TreeGrafter"/>
</dbReference>
<keyword evidence="1" id="KW-0418">Kinase</keyword>
<evidence type="ECO:0000313" key="2">
    <source>
        <dbReference type="Proteomes" id="UP000236319"/>
    </source>
</evidence>
<organism evidence="1 2">
    <name type="scientific">Babesia ovata</name>
    <dbReference type="NCBI Taxonomy" id="189622"/>
    <lineage>
        <taxon>Eukaryota</taxon>
        <taxon>Sar</taxon>
        <taxon>Alveolata</taxon>
        <taxon>Apicomplexa</taxon>
        <taxon>Aconoidasida</taxon>
        <taxon>Piroplasmida</taxon>
        <taxon>Babesiidae</taxon>
        <taxon>Babesia</taxon>
    </lineage>
</organism>
<dbReference type="Proteomes" id="UP000236319">
    <property type="component" value="Unassembled WGS sequence"/>
</dbReference>
<dbReference type="AlphaFoldDB" id="A0A2H6KGG9"/>
<evidence type="ECO:0000313" key="1">
    <source>
        <dbReference type="EMBL" id="GBE62093.1"/>
    </source>
</evidence>